<dbReference type="EMBL" id="JAYMYQ010000004">
    <property type="protein sequence ID" value="KAK7337643.1"/>
    <property type="molecule type" value="Genomic_DNA"/>
</dbReference>
<keyword evidence="3" id="KW-1185">Reference proteome</keyword>
<evidence type="ECO:0000256" key="1">
    <source>
        <dbReference type="SAM" id="MobiDB-lite"/>
    </source>
</evidence>
<dbReference type="Proteomes" id="UP001367508">
    <property type="component" value="Unassembled WGS sequence"/>
</dbReference>
<protein>
    <submittedName>
        <fullName evidence="2">Uncharacterized protein</fullName>
    </submittedName>
</protein>
<evidence type="ECO:0000313" key="3">
    <source>
        <dbReference type="Proteomes" id="UP001367508"/>
    </source>
</evidence>
<dbReference type="AlphaFoldDB" id="A0AAN9LQE2"/>
<sequence length="85" mass="9289">MGSWCRKRKVAGTRKRKWPTRGPLTASTFSLLSSSLLLVSSLSLAATQSSGSVWCLPSLAIFLELSMLSMLSPSDIHLLWMMNGC</sequence>
<organism evidence="2 3">
    <name type="scientific">Canavalia gladiata</name>
    <name type="common">Sword bean</name>
    <name type="synonym">Dolichos gladiatus</name>
    <dbReference type="NCBI Taxonomy" id="3824"/>
    <lineage>
        <taxon>Eukaryota</taxon>
        <taxon>Viridiplantae</taxon>
        <taxon>Streptophyta</taxon>
        <taxon>Embryophyta</taxon>
        <taxon>Tracheophyta</taxon>
        <taxon>Spermatophyta</taxon>
        <taxon>Magnoliopsida</taxon>
        <taxon>eudicotyledons</taxon>
        <taxon>Gunneridae</taxon>
        <taxon>Pentapetalae</taxon>
        <taxon>rosids</taxon>
        <taxon>fabids</taxon>
        <taxon>Fabales</taxon>
        <taxon>Fabaceae</taxon>
        <taxon>Papilionoideae</taxon>
        <taxon>50 kb inversion clade</taxon>
        <taxon>NPAAA clade</taxon>
        <taxon>indigoferoid/millettioid clade</taxon>
        <taxon>Phaseoleae</taxon>
        <taxon>Canavalia</taxon>
    </lineage>
</organism>
<proteinExistence type="predicted"/>
<comment type="caution">
    <text evidence="2">The sequence shown here is derived from an EMBL/GenBank/DDBJ whole genome shotgun (WGS) entry which is preliminary data.</text>
</comment>
<name>A0AAN9LQE2_CANGL</name>
<feature type="region of interest" description="Disordered" evidence="1">
    <location>
        <begin position="1"/>
        <end position="20"/>
    </location>
</feature>
<reference evidence="2 3" key="1">
    <citation type="submission" date="2024-01" db="EMBL/GenBank/DDBJ databases">
        <title>The genomes of 5 underutilized Papilionoideae crops provide insights into root nodulation and disease resistanc.</title>
        <authorList>
            <person name="Jiang F."/>
        </authorList>
    </citation>
    <scope>NUCLEOTIDE SEQUENCE [LARGE SCALE GENOMIC DNA]</scope>
    <source>
        <strain evidence="2">LVBAO_FW01</strain>
        <tissue evidence="2">Leaves</tissue>
    </source>
</reference>
<gene>
    <name evidence="2" type="ORF">VNO77_18227</name>
</gene>
<accession>A0AAN9LQE2</accession>
<feature type="compositionally biased region" description="Basic residues" evidence="1">
    <location>
        <begin position="1"/>
        <end position="19"/>
    </location>
</feature>
<evidence type="ECO:0000313" key="2">
    <source>
        <dbReference type="EMBL" id="KAK7337643.1"/>
    </source>
</evidence>